<keyword evidence="3 5" id="KW-0326">Glycosidase</keyword>
<dbReference type="SUPFAM" id="SSF51445">
    <property type="entry name" value="(Trans)glycosidases"/>
    <property type="match status" value="1"/>
</dbReference>
<dbReference type="RefSeq" id="XP_020062596.1">
    <property type="nucleotide sequence ID" value="XM_020208385.1"/>
</dbReference>
<keyword evidence="4" id="KW-0961">Cell wall biogenesis/degradation</keyword>
<dbReference type="Gene3D" id="3.20.20.80">
    <property type="entry name" value="Glycosidases"/>
    <property type="match status" value="1"/>
</dbReference>
<dbReference type="InterPro" id="IPR017853">
    <property type="entry name" value="GH"/>
</dbReference>
<protein>
    <submittedName>
        <fullName evidence="8">Glycoside hydrolase family 5 protein</fullName>
    </submittedName>
</protein>
<dbReference type="FunFam" id="3.20.20.80:FF:000100">
    <property type="entry name" value="Glycoside hydrolase superfamily"/>
    <property type="match status" value="1"/>
</dbReference>
<feature type="region of interest" description="Disordered" evidence="6">
    <location>
        <begin position="1"/>
        <end position="28"/>
    </location>
</feature>
<evidence type="ECO:0000256" key="1">
    <source>
        <dbReference type="ARBA" id="ARBA00005641"/>
    </source>
</evidence>
<evidence type="ECO:0000256" key="4">
    <source>
        <dbReference type="ARBA" id="ARBA00023316"/>
    </source>
</evidence>
<keyword evidence="2 5" id="KW-0378">Hydrolase</keyword>
<organism evidence="8 9">
    <name type="scientific">Suhomyces tanzawaensis NRRL Y-17324</name>
    <dbReference type="NCBI Taxonomy" id="984487"/>
    <lineage>
        <taxon>Eukaryota</taxon>
        <taxon>Fungi</taxon>
        <taxon>Dikarya</taxon>
        <taxon>Ascomycota</taxon>
        <taxon>Saccharomycotina</taxon>
        <taxon>Pichiomycetes</taxon>
        <taxon>Debaryomycetaceae</taxon>
        <taxon>Suhomyces</taxon>
    </lineage>
</organism>
<evidence type="ECO:0000256" key="2">
    <source>
        <dbReference type="ARBA" id="ARBA00022801"/>
    </source>
</evidence>
<evidence type="ECO:0000313" key="8">
    <source>
        <dbReference type="EMBL" id="ODV77474.1"/>
    </source>
</evidence>
<evidence type="ECO:0000259" key="7">
    <source>
        <dbReference type="Pfam" id="PF00150"/>
    </source>
</evidence>
<dbReference type="GO" id="GO:0046557">
    <property type="term" value="F:glucan endo-1,6-beta-glucosidase activity"/>
    <property type="evidence" value="ECO:0007669"/>
    <property type="project" value="EnsemblFungi"/>
</dbReference>
<dbReference type="GO" id="GO:1990819">
    <property type="term" value="C:mating projection actin fusion focus"/>
    <property type="evidence" value="ECO:0007669"/>
    <property type="project" value="EnsemblFungi"/>
</dbReference>
<dbReference type="GO" id="GO:0005758">
    <property type="term" value="C:mitochondrial intermembrane space"/>
    <property type="evidence" value="ECO:0007669"/>
    <property type="project" value="EnsemblFungi"/>
</dbReference>
<sequence>MFDKLKLKSKSSNITASEPVTPGQAPSKRQIYQSRRNFGVNLGACFVLEKWIYHSIFPEGAGCELEAVAKWTKDEGADGAKKRFEDHWNNYITEDDWKWLEDHEVTSVRVPLGYWEIGGGKFTKGTKFEPYSEVYSNAWDIFKKKFVETAANHSISVLVDIHGLPGGANGSDHSGEQSGGDAKFWNDEESQLLVLDLLGFVASDLKSYDNIAGIQIVNESEFADDPKKQTRYYGAAINLIREQDKEIPIVISDGWWPDQWAKWVQSKQGLGTIGVVVDHHCYRCFSDDDKKKAPDQIIGDLEKDLLTNITDDSKGVDYMVGEYSCVFDGASWEVNNSDNHRDQYVVDYGNRQGQLFAKRARFGSYFWTFKFESGNGGEWDFRTMVDKGAIRPEGSLKGKNVPDKSVFEEKLNNAFGGHTDYWSKTDPKGKYEHERFKEGFTVAWADASEFLKFNGSLIGRVETLKIARLQEHIAAKGLLKYLWEWEQGYDAGLKEFESSL</sequence>
<dbReference type="OrthoDB" id="1887033at2759"/>
<dbReference type="PANTHER" id="PTHR31297">
    <property type="entry name" value="GLUCAN ENDO-1,6-BETA-GLUCOSIDASE B"/>
    <property type="match status" value="1"/>
</dbReference>
<dbReference type="STRING" id="984487.A0A1E4SD82"/>
<evidence type="ECO:0000256" key="5">
    <source>
        <dbReference type="RuleBase" id="RU361153"/>
    </source>
</evidence>
<dbReference type="InterPro" id="IPR001547">
    <property type="entry name" value="Glyco_hydro_5"/>
</dbReference>
<accession>A0A1E4SD82</accession>
<proteinExistence type="inferred from homology"/>
<dbReference type="GO" id="GO:0009986">
    <property type="term" value="C:cell surface"/>
    <property type="evidence" value="ECO:0007669"/>
    <property type="project" value="TreeGrafter"/>
</dbReference>
<dbReference type="EMBL" id="KV453915">
    <property type="protein sequence ID" value="ODV77474.1"/>
    <property type="molecule type" value="Genomic_DNA"/>
</dbReference>
<evidence type="ECO:0000256" key="3">
    <source>
        <dbReference type="ARBA" id="ARBA00023295"/>
    </source>
</evidence>
<dbReference type="Pfam" id="PF00150">
    <property type="entry name" value="Cellulase"/>
    <property type="match status" value="1"/>
</dbReference>
<dbReference type="AlphaFoldDB" id="A0A1E4SD82"/>
<dbReference type="GeneID" id="30982522"/>
<dbReference type="GO" id="GO:0070879">
    <property type="term" value="P:fungal-type cell wall beta-glucan metabolic process"/>
    <property type="evidence" value="ECO:0007669"/>
    <property type="project" value="EnsemblFungi"/>
</dbReference>
<gene>
    <name evidence="8" type="ORF">CANTADRAFT_312164</name>
</gene>
<dbReference type="GO" id="GO:0005576">
    <property type="term" value="C:extracellular region"/>
    <property type="evidence" value="ECO:0007669"/>
    <property type="project" value="TreeGrafter"/>
</dbReference>
<evidence type="ECO:0000256" key="6">
    <source>
        <dbReference type="SAM" id="MobiDB-lite"/>
    </source>
</evidence>
<feature type="domain" description="Glycoside hydrolase family 5" evidence="7">
    <location>
        <begin position="81"/>
        <end position="349"/>
    </location>
</feature>
<dbReference type="PANTHER" id="PTHR31297:SF43">
    <property type="entry name" value="GLUCAN 1,3-BETA-GLUCOSIDASE 3"/>
    <property type="match status" value="1"/>
</dbReference>
<comment type="similarity">
    <text evidence="1 5">Belongs to the glycosyl hydrolase 5 (cellulase A) family.</text>
</comment>
<evidence type="ECO:0000313" key="9">
    <source>
        <dbReference type="Proteomes" id="UP000094285"/>
    </source>
</evidence>
<keyword evidence="9" id="KW-1185">Reference proteome</keyword>
<dbReference type="GO" id="GO:0009251">
    <property type="term" value="P:glucan catabolic process"/>
    <property type="evidence" value="ECO:0007669"/>
    <property type="project" value="TreeGrafter"/>
</dbReference>
<dbReference type="InterPro" id="IPR050386">
    <property type="entry name" value="Glycosyl_hydrolase_5"/>
</dbReference>
<name>A0A1E4SD82_9ASCO</name>
<dbReference type="Proteomes" id="UP000094285">
    <property type="component" value="Unassembled WGS sequence"/>
</dbReference>
<reference evidence="9" key="1">
    <citation type="submission" date="2016-05" db="EMBL/GenBank/DDBJ databases">
        <title>Comparative genomics of biotechnologically important yeasts.</title>
        <authorList>
            <consortium name="DOE Joint Genome Institute"/>
            <person name="Riley R."/>
            <person name="Haridas S."/>
            <person name="Wolfe K.H."/>
            <person name="Lopes M.R."/>
            <person name="Hittinger C.T."/>
            <person name="Goker M."/>
            <person name="Salamov A."/>
            <person name="Wisecaver J."/>
            <person name="Long T.M."/>
            <person name="Aerts A.L."/>
            <person name="Barry K."/>
            <person name="Choi C."/>
            <person name="Clum A."/>
            <person name="Coughlan A.Y."/>
            <person name="Deshpande S."/>
            <person name="Douglass A.P."/>
            <person name="Hanson S.J."/>
            <person name="Klenk H.-P."/>
            <person name="Labutti K."/>
            <person name="Lapidus A."/>
            <person name="Lindquist E."/>
            <person name="Lipzen A."/>
            <person name="Meier-Kolthoff J.P."/>
            <person name="Ohm R.A."/>
            <person name="Otillar R.P."/>
            <person name="Pangilinan J."/>
            <person name="Peng Y."/>
            <person name="Rokas A."/>
            <person name="Rosa C.A."/>
            <person name="Scheuner C."/>
            <person name="Sibirny A.A."/>
            <person name="Slot J.C."/>
            <person name="Stielow J.B."/>
            <person name="Sun H."/>
            <person name="Kurtzman C.P."/>
            <person name="Blackwell M."/>
            <person name="Grigoriev I.V."/>
            <person name="Jeffries T.W."/>
        </authorList>
    </citation>
    <scope>NUCLEOTIDE SEQUENCE [LARGE SCALE GENOMIC DNA]</scope>
    <source>
        <strain evidence="9">NRRL Y-17324</strain>
    </source>
</reference>
<dbReference type="GO" id="GO:1904541">
    <property type="term" value="P:fungal-type cell wall disassembly involved in conjugation with cellular fusion"/>
    <property type="evidence" value="ECO:0007669"/>
    <property type="project" value="EnsemblFungi"/>
</dbReference>